<evidence type="ECO:0000256" key="2">
    <source>
        <dbReference type="ARBA" id="ARBA00022656"/>
    </source>
</evidence>
<keyword evidence="3" id="KW-1266">Target cell cytoplasm</keyword>
<keyword evidence="8" id="KW-1185">Reference proteome</keyword>
<feature type="domain" description="VENN motif-containing" evidence="6">
    <location>
        <begin position="51"/>
        <end position="83"/>
    </location>
</feature>
<evidence type="ECO:0000313" key="8">
    <source>
        <dbReference type="Proteomes" id="UP000001592"/>
    </source>
</evidence>
<dbReference type="EMBL" id="AM260525">
    <property type="protein sequence ID" value="CAK01662.1"/>
    <property type="molecule type" value="Genomic_DNA"/>
</dbReference>
<accession>A9IV99</accession>
<feature type="region of interest" description="Disordered" evidence="5">
    <location>
        <begin position="255"/>
        <end position="299"/>
    </location>
</feature>
<dbReference type="HOGENOM" id="CLU_732631_0_0_5"/>
<dbReference type="AlphaFoldDB" id="A9IV99"/>
<evidence type="ECO:0000313" key="7">
    <source>
        <dbReference type="EMBL" id="CAK01662.1"/>
    </source>
</evidence>
<evidence type="ECO:0000256" key="3">
    <source>
        <dbReference type="ARBA" id="ARBA00022913"/>
    </source>
</evidence>
<gene>
    <name evidence="7" type="ordered locus">BT_1295</name>
</gene>
<organism evidence="7 8">
    <name type="scientific">Bartonella tribocorum (strain DSM 28219 / CCUG 45778 / CIP 105476 / IBS 506)</name>
    <dbReference type="NCBI Taxonomy" id="382640"/>
    <lineage>
        <taxon>Bacteria</taxon>
        <taxon>Pseudomonadati</taxon>
        <taxon>Pseudomonadota</taxon>
        <taxon>Alphaproteobacteria</taxon>
        <taxon>Hyphomicrobiales</taxon>
        <taxon>Bartonellaceae</taxon>
        <taxon>Bartonella</taxon>
    </lineage>
</organism>
<comment type="subcellular location">
    <subcellularLocation>
        <location evidence="1">Target cell</location>
        <location evidence="1">Target cell cytoplasm</location>
    </subcellularLocation>
</comment>
<dbReference type="KEGG" id="btr:BT_1295"/>
<dbReference type="InterPro" id="IPR006914">
    <property type="entry name" value="VENN_dom"/>
</dbReference>
<dbReference type="Proteomes" id="UP000001592">
    <property type="component" value="Chromosome"/>
</dbReference>
<dbReference type="Pfam" id="PF04829">
    <property type="entry name" value="PT-VENN"/>
    <property type="match status" value="1"/>
</dbReference>
<evidence type="ECO:0000259" key="6">
    <source>
        <dbReference type="Pfam" id="PF04829"/>
    </source>
</evidence>
<protein>
    <submittedName>
        <fullName evidence="7">Hemagglutinin-like secreted protein</fullName>
    </submittedName>
</protein>
<sequence>MLQFKLWMQSIVKEEMGDLNGRTPTAEEQARITAKIDAQFADFRNHTIDVARAAGGFAAALAGGNVDAGADAAGNAAENNYLSSAQHAQMEKELKECPDILCEAKVSAKWNAISAGQGVSFTAGMVAGVPAELYDTVAGFVQMGLHPGETWNALKDFVTSGEILATIGRTLGQSYVDRINKMEEEYERAGAGGSFKAGVEFGKLLTEVASLITGVAGAAKGGVKLVGKLTEKTLAKFAAKTEAAAAKAEKEIAQSAGKIGTENSAKGETSPKPSKSNSNRETLEKNKEHHDGKRTEEMQKLQEAGCTTCTQEASFKTIIKRPNDKGVMEDVAVRSRPDILYIEDGELKIVEVKTGNAGLTENQKILEKEYKTGDAQPTGDVVLKFLEKNKEKLNKYQQELKKFIEREKPTQKQLDDFNDNWPKEQLGKGWGRPIKYEVIRHPSRLEKLLAGK</sequence>
<proteinExistence type="predicted"/>
<keyword evidence="2" id="KW-0800">Toxin</keyword>
<evidence type="ECO:0000256" key="1">
    <source>
        <dbReference type="ARBA" id="ARBA00004219"/>
    </source>
</evidence>
<dbReference type="GO" id="GO:0090729">
    <property type="term" value="F:toxin activity"/>
    <property type="evidence" value="ECO:0007669"/>
    <property type="project" value="UniProtKB-KW"/>
</dbReference>
<reference evidence="7 8" key="1">
    <citation type="journal article" date="2007" name="Nat. Genet.">
        <title>Genomic analysis of Bartonella identifies type IV secretion systems as host adaptability factors.</title>
        <authorList>
            <person name="Saenz H.L."/>
            <person name="Engel P."/>
            <person name="Stoeckli M.C."/>
            <person name="Lanz C."/>
            <person name="Raddatz G."/>
            <person name="Vayssier-Taussat M."/>
            <person name="Birtles R."/>
            <person name="Schuster S.C."/>
            <person name="Dehio C."/>
        </authorList>
    </citation>
    <scope>NUCLEOTIDE SEQUENCE [LARGE SCALE GENOMIC DNA]</scope>
    <source>
        <strain evidence="8">DSM 28219 / CCUG 45778 / CIP 105476 / IBS 506</strain>
    </source>
</reference>
<feature type="compositionally biased region" description="Polar residues" evidence="5">
    <location>
        <begin position="261"/>
        <end position="280"/>
    </location>
</feature>
<name>A9IV99_BART1</name>
<dbReference type="eggNOG" id="COG3210">
    <property type="taxonomic scope" value="Bacteria"/>
</dbReference>
<evidence type="ECO:0000256" key="4">
    <source>
        <dbReference type="ARBA" id="ARBA00023026"/>
    </source>
</evidence>
<feature type="compositionally biased region" description="Basic and acidic residues" evidence="5">
    <location>
        <begin position="281"/>
        <end position="299"/>
    </location>
</feature>
<keyword evidence="4" id="KW-0843">Virulence</keyword>
<evidence type="ECO:0000256" key="5">
    <source>
        <dbReference type="SAM" id="MobiDB-lite"/>
    </source>
</evidence>